<feature type="binding site" evidence="2">
    <location>
        <position position="35"/>
    </location>
    <ligand>
        <name>substrate</name>
    </ligand>
</feature>
<keyword evidence="1 2" id="KW-0093">Biotin biosynthesis</keyword>
<feature type="binding site" evidence="2">
    <location>
        <position position="15"/>
    </location>
    <ligand>
        <name>Mg(2+)</name>
        <dbReference type="ChEBI" id="CHEBI:18420"/>
    </ligand>
</feature>
<feature type="active site" evidence="2">
    <location>
        <position position="31"/>
    </location>
</feature>
<dbReference type="PANTHER" id="PTHR43210">
    <property type="entry name" value="DETHIOBIOTIN SYNTHETASE"/>
    <property type="match status" value="1"/>
</dbReference>
<keyword evidence="2" id="KW-0963">Cytoplasm</keyword>
<feature type="binding site" evidence="2">
    <location>
        <position position="94"/>
    </location>
    <ligand>
        <name>Mg(2+)</name>
        <dbReference type="ChEBI" id="CHEBI:18420"/>
    </ligand>
</feature>
<dbReference type="Proteomes" id="UP001325140">
    <property type="component" value="Chromosome"/>
</dbReference>
<sequence>MKVFICGTDTSVGKTVISSWLAVHTKATYFKPIQTGTSEGTDSIEVKNLSRTKINRESFVYKEALSPHLAAKIENKNIDIDKIRLPQEEHLIVEGAGGLLVPINDKCFIIDLIKMLNIPVILVTHTKLGTINHTLLSIEALRMRNIEILGVIMNGQDNNQSKEAIEFYGKVQVVAEFPYLNKIDYDVLKSILLPEKFIQVLKGR</sequence>
<dbReference type="PANTHER" id="PTHR43210:SF5">
    <property type="entry name" value="DETHIOBIOTIN SYNTHETASE"/>
    <property type="match status" value="1"/>
</dbReference>
<feature type="binding site" evidence="2">
    <location>
        <begin position="94"/>
        <end position="97"/>
    </location>
    <ligand>
        <name>ATP</name>
        <dbReference type="ChEBI" id="CHEBI:30616"/>
    </ligand>
</feature>
<organism evidence="3 4">
    <name type="scientific">Candidatus Fokinia crypta</name>
    <dbReference type="NCBI Taxonomy" id="1920990"/>
    <lineage>
        <taxon>Bacteria</taxon>
        <taxon>Pseudomonadati</taxon>
        <taxon>Pseudomonadota</taxon>
        <taxon>Alphaproteobacteria</taxon>
        <taxon>Rickettsiales</taxon>
        <taxon>Candidatus Midichloriaceae</taxon>
        <taxon>Candidatus Fokinia</taxon>
    </lineage>
</organism>
<dbReference type="EC" id="6.3.3.3" evidence="2"/>
<dbReference type="CDD" id="cd03109">
    <property type="entry name" value="DTBS"/>
    <property type="match status" value="1"/>
</dbReference>
<dbReference type="SUPFAM" id="SSF52540">
    <property type="entry name" value="P-loop containing nucleoside triphosphate hydrolases"/>
    <property type="match status" value="1"/>
</dbReference>
<comment type="cofactor">
    <cofactor evidence="2">
        <name>Mg(2+)</name>
        <dbReference type="ChEBI" id="CHEBI:18420"/>
    </cofactor>
</comment>
<dbReference type="EMBL" id="CP110343">
    <property type="protein sequence ID" value="WPX97882.1"/>
    <property type="molecule type" value="Genomic_DNA"/>
</dbReference>
<protein>
    <recommendedName>
        <fullName evidence="2">ATP-dependent dethiobiotin synthetase BioD</fullName>
        <ecNumber evidence="2">6.3.3.3</ecNumber>
    </recommendedName>
    <alternativeName>
        <fullName evidence="2">DTB synthetase</fullName>
        <shortName evidence="2">DTBS</shortName>
    </alternativeName>
    <alternativeName>
        <fullName evidence="2">Dethiobiotin synthase</fullName>
    </alternativeName>
</protein>
<dbReference type="Pfam" id="PF13500">
    <property type="entry name" value="AAA_26"/>
    <property type="match status" value="1"/>
</dbReference>
<feature type="binding site" evidence="2">
    <location>
        <position position="42"/>
    </location>
    <ligand>
        <name>ATP</name>
        <dbReference type="ChEBI" id="CHEBI:30616"/>
    </ligand>
</feature>
<name>A0ABZ0UQD9_9RICK</name>
<proteinExistence type="inferred from homology"/>
<keyword evidence="2" id="KW-0067">ATP-binding</keyword>
<feature type="binding site" evidence="2">
    <location>
        <begin position="11"/>
        <end position="16"/>
    </location>
    <ligand>
        <name>ATP</name>
        <dbReference type="ChEBI" id="CHEBI:30616"/>
    </ligand>
</feature>
<dbReference type="InterPro" id="IPR004472">
    <property type="entry name" value="DTB_synth_BioD"/>
</dbReference>
<reference evidence="3" key="1">
    <citation type="submission" date="2022-10" db="EMBL/GenBank/DDBJ databases">
        <title>Host association and intracellularity evolved multiple times independently in the Rickettsiales.</title>
        <authorList>
            <person name="Castelli M."/>
            <person name="Nardi T."/>
            <person name="Gammuto L."/>
            <person name="Bellinzona G."/>
            <person name="Sabaneyeva E."/>
            <person name="Potekhin A."/>
            <person name="Serra V."/>
            <person name="Petroni G."/>
            <person name="Sassera D."/>
        </authorList>
    </citation>
    <scope>NUCLEOTIDE SEQUENCE [LARGE SCALE GENOMIC DNA]</scope>
    <source>
        <strain evidence="3">US_Bl 11III1</strain>
    </source>
</reference>
<comment type="subunit">
    <text evidence="2">Homodimer.</text>
</comment>
<comment type="function">
    <text evidence="2">Catalyzes a mechanistically unusual reaction, the ATP-dependent insertion of CO2 between the N7 and N8 nitrogen atoms of 7,8-diaminopelargonic acid (DAPA, also called 7,8-diammoniononanoate) to form a ureido ring.</text>
</comment>
<dbReference type="NCBIfam" id="TIGR00347">
    <property type="entry name" value="bioD"/>
    <property type="match status" value="1"/>
</dbReference>
<accession>A0ABZ0UQD9</accession>
<comment type="catalytic activity">
    <reaction evidence="2">
        <text>(7R,8S)-7,8-diammoniononanoate + CO2 + ATP = (4R,5S)-dethiobiotin + ADP + phosphate + 3 H(+)</text>
        <dbReference type="Rhea" id="RHEA:15805"/>
        <dbReference type="ChEBI" id="CHEBI:15378"/>
        <dbReference type="ChEBI" id="CHEBI:16526"/>
        <dbReference type="ChEBI" id="CHEBI:30616"/>
        <dbReference type="ChEBI" id="CHEBI:43474"/>
        <dbReference type="ChEBI" id="CHEBI:149469"/>
        <dbReference type="ChEBI" id="CHEBI:149473"/>
        <dbReference type="ChEBI" id="CHEBI:456216"/>
        <dbReference type="EC" id="6.3.3.3"/>
    </reaction>
</comment>
<keyword evidence="2" id="KW-0547">Nucleotide-binding</keyword>
<evidence type="ECO:0000313" key="3">
    <source>
        <dbReference type="EMBL" id="WPX97882.1"/>
    </source>
</evidence>
<feature type="binding site" evidence="2">
    <location>
        <begin position="178"/>
        <end position="180"/>
    </location>
    <ligand>
        <name>ATP</name>
        <dbReference type="ChEBI" id="CHEBI:30616"/>
    </ligand>
</feature>
<dbReference type="HAMAP" id="MF_00336">
    <property type="entry name" value="BioD"/>
    <property type="match status" value="1"/>
</dbReference>
<keyword evidence="2" id="KW-0436">Ligase</keyword>
<gene>
    <name evidence="2" type="primary">bioD</name>
    <name evidence="3" type="ORF">Fokcrypt_00405</name>
</gene>
<dbReference type="RefSeq" id="WP_323721864.1">
    <property type="nucleotide sequence ID" value="NZ_CP110343.1"/>
</dbReference>
<dbReference type="Gene3D" id="3.40.50.300">
    <property type="entry name" value="P-loop containing nucleotide triphosphate hydrolases"/>
    <property type="match status" value="1"/>
</dbReference>
<keyword evidence="2" id="KW-0479">Metal-binding</keyword>
<evidence type="ECO:0000256" key="1">
    <source>
        <dbReference type="ARBA" id="ARBA00022756"/>
    </source>
</evidence>
<comment type="subcellular location">
    <subcellularLocation>
        <location evidence="2">Cytoplasm</location>
    </subcellularLocation>
</comment>
<comment type="similarity">
    <text evidence="2">Belongs to the dethiobiotin synthetase family.</text>
</comment>
<evidence type="ECO:0000256" key="2">
    <source>
        <dbReference type="HAMAP-Rule" id="MF_00336"/>
    </source>
</evidence>
<comment type="caution">
    <text evidence="2">Lacks conserved residue(s) required for the propagation of feature annotation.</text>
</comment>
<keyword evidence="4" id="KW-1185">Reference proteome</keyword>
<dbReference type="PIRSF" id="PIRSF006755">
    <property type="entry name" value="DTB_synth"/>
    <property type="match status" value="1"/>
</dbReference>
<feature type="binding site" evidence="2">
    <location>
        <position position="42"/>
    </location>
    <ligand>
        <name>Mg(2+)</name>
        <dbReference type="ChEBI" id="CHEBI:18420"/>
    </ligand>
</feature>
<keyword evidence="2" id="KW-0460">Magnesium</keyword>
<dbReference type="InterPro" id="IPR027417">
    <property type="entry name" value="P-loop_NTPase"/>
</dbReference>
<evidence type="ECO:0000313" key="4">
    <source>
        <dbReference type="Proteomes" id="UP001325140"/>
    </source>
</evidence>
<comment type="pathway">
    <text evidence="2">Cofactor biosynthesis; biotin biosynthesis; biotin from 7,8-diaminononanoate: step 1/2.</text>
</comment>